<keyword evidence="2" id="KW-1185">Reference proteome</keyword>
<gene>
    <name evidence="1" type="ORF">NLG97_g4102</name>
</gene>
<name>A0ACC1QZI4_9HYPO</name>
<organism evidence="1 2">
    <name type="scientific">Lecanicillium saksenae</name>
    <dbReference type="NCBI Taxonomy" id="468837"/>
    <lineage>
        <taxon>Eukaryota</taxon>
        <taxon>Fungi</taxon>
        <taxon>Dikarya</taxon>
        <taxon>Ascomycota</taxon>
        <taxon>Pezizomycotina</taxon>
        <taxon>Sordariomycetes</taxon>
        <taxon>Hypocreomycetidae</taxon>
        <taxon>Hypocreales</taxon>
        <taxon>Cordycipitaceae</taxon>
        <taxon>Lecanicillium</taxon>
    </lineage>
</organism>
<evidence type="ECO:0000313" key="2">
    <source>
        <dbReference type="Proteomes" id="UP001148737"/>
    </source>
</evidence>
<comment type="caution">
    <text evidence="1">The sequence shown here is derived from an EMBL/GenBank/DDBJ whole genome shotgun (WGS) entry which is preliminary data.</text>
</comment>
<reference evidence="1" key="1">
    <citation type="submission" date="2022-07" db="EMBL/GenBank/DDBJ databases">
        <title>Genome Sequence of Lecanicillium saksenae.</title>
        <authorList>
            <person name="Buettner E."/>
        </authorList>
    </citation>
    <scope>NUCLEOTIDE SEQUENCE</scope>
    <source>
        <strain evidence="1">VT-O1</strain>
    </source>
</reference>
<dbReference type="Proteomes" id="UP001148737">
    <property type="component" value="Unassembled WGS sequence"/>
</dbReference>
<accession>A0ACC1QZI4</accession>
<sequence length="116" mass="13278">MASQASKMQPPADKPFKKHLDEAASHQTEDYREPGAIQKAVETISEYIPAAAGPLQQLTGHQPKTVEEEQEKQQQQEEEPDPSQLPERPIHDEHIENFVREQHRQDGKRILDGHKQ</sequence>
<protein>
    <submittedName>
        <fullName evidence="1">Uncharacterized protein</fullName>
    </submittedName>
</protein>
<dbReference type="EMBL" id="JANAKD010000382">
    <property type="protein sequence ID" value="KAJ3494402.1"/>
    <property type="molecule type" value="Genomic_DNA"/>
</dbReference>
<proteinExistence type="predicted"/>
<evidence type="ECO:0000313" key="1">
    <source>
        <dbReference type="EMBL" id="KAJ3494402.1"/>
    </source>
</evidence>